<keyword evidence="2" id="KW-1185">Reference proteome</keyword>
<dbReference type="Proteomes" id="UP001303115">
    <property type="component" value="Unassembled WGS sequence"/>
</dbReference>
<proteinExistence type="predicted"/>
<comment type="caution">
    <text evidence="1">The sequence shown here is derived from an EMBL/GenBank/DDBJ whole genome shotgun (WGS) entry which is preliminary data.</text>
</comment>
<gene>
    <name evidence="1" type="ORF">C8A01DRAFT_37487</name>
</gene>
<dbReference type="AlphaFoldDB" id="A0AAN6PEI8"/>
<evidence type="ECO:0000313" key="2">
    <source>
        <dbReference type="Proteomes" id="UP001303115"/>
    </source>
</evidence>
<dbReference type="InterPro" id="IPR038883">
    <property type="entry name" value="AN11006-like"/>
</dbReference>
<dbReference type="PANTHER" id="PTHR42085:SF1">
    <property type="entry name" value="F-BOX DOMAIN-CONTAINING PROTEIN"/>
    <property type="match status" value="1"/>
</dbReference>
<dbReference type="EMBL" id="MU854425">
    <property type="protein sequence ID" value="KAK4038578.1"/>
    <property type="molecule type" value="Genomic_DNA"/>
</dbReference>
<protein>
    <submittedName>
        <fullName evidence="1">Uncharacterized protein</fullName>
    </submittedName>
</protein>
<reference evidence="2" key="1">
    <citation type="journal article" date="2023" name="Mol. Phylogenet. Evol.">
        <title>Genome-scale phylogeny and comparative genomics of the fungal order Sordariales.</title>
        <authorList>
            <person name="Hensen N."/>
            <person name="Bonometti L."/>
            <person name="Westerberg I."/>
            <person name="Brannstrom I.O."/>
            <person name="Guillou S."/>
            <person name="Cros-Aarteil S."/>
            <person name="Calhoun S."/>
            <person name="Haridas S."/>
            <person name="Kuo A."/>
            <person name="Mondo S."/>
            <person name="Pangilinan J."/>
            <person name="Riley R."/>
            <person name="LaButti K."/>
            <person name="Andreopoulos B."/>
            <person name="Lipzen A."/>
            <person name="Chen C."/>
            <person name="Yan M."/>
            <person name="Daum C."/>
            <person name="Ng V."/>
            <person name="Clum A."/>
            <person name="Steindorff A."/>
            <person name="Ohm R.A."/>
            <person name="Martin F."/>
            <person name="Silar P."/>
            <person name="Natvig D.O."/>
            <person name="Lalanne C."/>
            <person name="Gautier V."/>
            <person name="Ament-Velasquez S.L."/>
            <person name="Kruys A."/>
            <person name="Hutchinson M.I."/>
            <person name="Powell A.J."/>
            <person name="Barry K."/>
            <person name="Miller A.N."/>
            <person name="Grigoriev I.V."/>
            <person name="Debuchy R."/>
            <person name="Gladieux P."/>
            <person name="Hiltunen Thoren M."/>
            <person name="Johannesson H."/>
        </authorList>
    </citation>
    <scope>NUCLEOTIDE SEQUENCE [LARGE SCALE GENOMIC DNA]</scope>
    <source>
        <strain evidence="2">CBS 284.82</strain>
    </source>
</reference>
<evidence type="ECO:0000313" key="1">
    <source>
        <dbReference type="EMBL" id="KAK4038578.1"/>
    </source>
</evidence>
<sequence>MATTSGDGAQATKEASLLGISVELRLKVYSFLLTREGLIDTLLIPANEQMIWRNARLSNAQDAKTSLKIWAELNRWDERNVFFVCRVLLGEASEYFYHNNTFDFYSPTHCLTWLGHLHSRTRNLVRHIAVPYINVRPAFENQALMASLCTIAPKIRTIYLGTKLNVPAGSREPLYWDKWVVRWGNAAATTEADDNKMTIKWEDQDHSVPPGGPYRKIVAAKPAVAEPEVEEERGNKQGIEPSTLGDLHYISDGLARMLSLRTIYLSPNFEPCWDAKLAHVLATVEAKRDAAVGSTLGSEHL</sequence>
<organism evidence="1 2">
    <name type="scientific">Parachaetomium inaequale</name>
    <dbReference type="NCBI Taxonomy" id="2588326"/>
    <lineage>
        <taxon>Eukaryota</taxon>
        <taxon>Fungi</taxon>
        <taxon>Dikarya</taxon>
        <taxon>Ascomycota</taxon>
        <taxon>Pezizomycotina</taxon>
        <taxon>Sordariomycetes</taxon>
        <taxon>Sordariomycetidae</taxon>
        <taxon>Sordariales</taxon>
        <taxon>Chaetomiaceae</taxon>
        <taxon>Parachaetomium</taxon>
    </lineage>
</organism>
<accession>A0AAN6PEI8</accession>
<name>A0AAN6PEI8_9PEZI</name>
<dbReference type="PANTHER" id="PTHR42085">
    <property type="entry name" value="F-BOX DOMAIN-CONTAINING PROTEIN"/>
    <property type="match status" value="1"/>
</dbReference>